<dbReference type="InterPro" id="IPR013750">
    <property type="entry name" value="GHMP_kinase_C_dom"/>
</dbReference>
<dbReference type="Gene3D" id="3.30.230.10">
    <property type="match status" value="1"/>
</dbReference>
<dbReference type="AlphaFoldDB" id="A0A2Z2M8D0"/>
<keyword evidence="6" id="KW-1185">Reference proteome</keyword>
<evidence type="ECO:0000259" key="4">
    <source>
        <dbReference type="Pfam" id="PF08544"/>
    </source>
</evidence>
<dbReference type="InterPro" id="IPR020568">
    <property type="entry name" value="Ribosomal_Su5_D2-typ_SF"/>
</dbReference>
<evidence type="ECO:0000313" key="5">
    <source>
        <dbReference type="EMBL" id="ASJ02730.1"/>
    </source>
</evidence>
<organism evidence="5 6">
    <name type="scientific">Thermococcus profundus</name>
    <dbReference type="NCBI Taxonomy" id="49899"/>
    <lineage>
        <taxon>Archaea</taxon>
        <taxon>Methanobacteriati</taxon>
        <taxon>Methanobacteriota</taxon>
        <taxon>Thermococci</taxon>
        <taxon>Thermococcales</taxon>
        <taxon>Thermococcaceae</taxon>
        <taxon>Thermococcus</taxon>
    </lineage>
</organism>
<dbReference type="PANTHER" id="PTHR20861:SF6">
    <property type="entry name" value="BETA-RIBOFURANOSYLPHENOL 5'-PHOSPHATE SYNTHASE"/>
    <property type="match status" value="1"/>
</dbReference>
<dbReference type="GO" id="GO:0005524">
    <property type="term" value="F:ATP binding"/>
    <property type="evidence" value="ECO:0007669"/>
    <property type="project" value="UniProtKB-UniRule"/>
</dbReference>
<feature type="domain" description="GHMP kinase N-terminal" evidence="3">
    <location>
        <begin position="57"/>
        <end position="126"/>
    </location>
</feature>
<comment type="function">
    <text evidence="2">Catalyzes the condensation of 4-aminobenzoate (pABA) with 5-phospho-alpha-D-ribose 1-diphosphate (PRPP) to produce beta-ribofuranosylaminobenzene 5'-phosphate (beta-RFA-P).</text>
</comment>
<keyword evidence="2" id="KW-0328">Glycosyltransferase</keyword>
<reference evidence="5 6" key="1">
    <citation type="submission" date="2016-03" db="EMBL/GenBank/DDBJ databases">
        <title>Complete genome sequence of Thermococcus profundus strain DT5432.</title>
        <authorList>
            <person name="Oger P.M."/>
        </authorList>
    </citation>
    <scope>NUCLEOTIDE SEQUENCE [LARGE SCALE GENOMIC DNA]</scope>
    <source>
        <strain evidence="5 6">DT 5432</strain>
    </source>
</reference>
<dbReference type="SUPFAM" id="SSF54211">
    <property type="entry name" value="Ribosomal protein S5 domain 2-like"/>
    <property type="match status" value="1"/>
</dbReference>
<proteinExistence type="inferred from homology"/>
<dbReference type="Proteomes" id="UP000250179">
    <property type="component" value="Chromosome"/>
</dbReference>
<dbReference type="InterPro" id="IPR004422">
    <property type="entry name" value="RFAP_synthase"/>
</dbReference>
<gene>
    <name evidence="5" type="ORF">A3L09_05405</name>
</gene>
<dbReference type="GO" id="GO:0016301">
    <property type="term" value="F:kinase activity"/>
    <property type="evidence" value="ECO:0007669"/>
    <property type="project" value="UniProtKB-KW"/>
</dbReference>
<dbReference type="Pfam" id="PF00288">
    <property type="entry name" value="GHMP_kinases_N"/>
    <property type="match status" value="1"/>
</dbReference>
<evidence type="ECO:0000313" key="6">
    <source>
        <dbReference type="Proteomes" id="UP000250179"/>
    </source>
</evidence>
<comment type="similarity">
    <text evidence="2">Belongs to the beta-RFA-P synthase family.</text>
</comment>
<evidence type="ECO:0000256" key="2">
    <source>
        <dbReference type="PIRNR" id="PIRNR004884"/>
    </source>
</evidence>
<name>A0A2Z2M8D0_THEPR</name>
<comment type="subunit">
    <text evidence="2">Homodimer.</text>
</comment>
<evidence type="ECO:0000259" key="3">
    <source>
        <dbReference type="Pfam" id="PF00288"/>
    </source>
</evidence>
<feature type="domain" description="GHMP kinase C-terminal" evidence="4">
    <location>
        <begin position="204"/>
        <end position="290"/>
    </location>
</feature>
<dbReference type="InterPro" id="IPR006204">
    <property type="entry name" value="GHMP_kinase_N_dom"/>
</dbReference>
<dbReference type="NCBIfam" id="TIGR00144">
    <property type="entry name" value="beta_RFAP_syn"/>
    <property type="match status" value="1"/>
</dbReference>
<dbReference type="GeneID" id="33319830"/>
<dbReference type="PANTHER" id="PTHR20861">
    <property type="entry name" value="HOMOSERINE/4-DIPHOSPHOCYTIDYL-2-C-METHYL-D-ERYTHRITOL KINASE"/>
    <property type="match status" value="1"/>
</dbReference>
<dbReference type="UniPathway" id="UPA00065"/>
<dbReference type="Pfam" id="PF08544">
    <property type="entry name" value="GHMP_kinases_C"/>
    <property type="match status" value="1"/>
</dbReference>
<dbReference type="GO" id="GO:0043793">
    <property type="term" value="F:beta-ribofuranosylaminobenzene 5'-phosphate synthase activity"/>
    <property type="evidence" value="ECO:0007669"/>
    <property type="project" value="UniProtKB-EC"/>
</dbReference>
<dbReference type="PIRSF" id="PIRSF004884">
    <property type="entry name" value="Sugar_kin_arch"/>
    <property type="match status" value="1"/>
</dbReference>
<evidence type="ECO:0000256" key="1">
    <source>
        <dbReference type="ARBA" id="ARBA00022679"/>
    </source>
</evidence>
<sequence>MIIRTPKRLHLGLIDPSGELGRRFGAMGVALSGGYEVKVTPSDELRINAPKEDEETIVEVLKAMNGAFETGTGYSIEVLRALPRHVGLGSTTQLSLAVGTAVAKLNGLKVSTERIAEVLGRGRNSGAGIYTFKSGGLVIDGGVSGRNVPPLIVRHDFPESWAFLLVTPELKPGFDEREEQPIMSSVGGDPLAAREISHRILLGLLPALIERNIRDFGRHLTAIQRLVGRHFGSHQGGEFREDVKPIIDFLTEKTYGYGQSSWGPTVYGLILRDGGEELAEEARDYLREHGIKGSVEVGMPQNTGAEVVNENAFLERLIKSVSSG</sequence>
<keyword evidence="5" id="KW-0418">Kinase</keyword>
<dbReference type="KEGG" id="tprf:A3L09_05405"/>
<dbReference type="EC" id="2.4.2.54" evidence="2"/>
<comment type="pathway">
    <text evidence="2">Cofactor biosynthesis; 5,6,7,8-tetrahydromethanopterin biosynthesis.</text>
</comment>
<keyword evidence="1 2" id="KW-0808">Transferase</keyword>
<dbReference type="RefSeq" id="WP_088857988.1">
    <property type="nucleotide sequence ID" value="NZ_CP014862.1"/>
</dbReference>
<comment type="catalytic activity">
    <reaction evidence="2">
        <text>5-phospho-alpha-D-ribose 1-diphosphate + 4-hydroxybenzoate + H(+) = 4-(beta-D-ribofuranosyl)phenol 5'-phosphate + CO2 + diphosphate</text>
        <dbReference type="Rhea" id="RHEA:48556"/>
        <dbReference type="ChEBI" id="CHEBI:15378"/>
        <dbReference type="ChEBI" id="CHEBI:16526"/>
        <dbReference type="ChEBI" id="CHEBI:17879"/>
        <dbReference type="ChEBI" id="CHEBI:33019"/>
        <dbReference type="ChEBI" id="CHEBI:58017"/>
        <dbReference type="ChEBI" id="CHEBI:82767"/>
        <dbReference type="EC" id="2.4.2.54"/>
    </reaction>
</comment>
<dbReference type="InterPro" id="IPR014721">
    <property type="entry name" value="Ribsml_uS5_D2-typ_fold_subgr"/>
</dbReference>
<protein>
    <recommendedName>
        <fullName evidence="2">Beta-ribofuranosylaminobenzene 5'-phosphate synthase</fullName>
        <shortName evidence="2">Beta-RFA-P synthase</shortName>
        <ecNumber evidence="2">2.4.2.54</ecNumber>
    </recommendedName>
</protein>
<accession>A0A2Z2M8D0</accession>
<dbReference type="OrthoDB" id="85156at2157"/>
<dbReference type="EMBL" id="CP014862">
    <property type="protein sequence ID" value="ASJ02730.1"/>
    <property type="molecule type" value="Genomic_DNA"/>
</dbReference>